<reference evidence="2 3" key="3">
    <citation type="journal article" date="2011" name="PLoS ONE">
        <title>The Complete Genome Sequence of 'Candidatus Liberibacter solanacearum', the Bacterium Associated with Potato Zebra Chip Disease.</title>
        <authorList>
            <person name="Lin H."/>
            <person name="Lou B."/>
            <person name="Glynn J.M."/>
            <person name="Doddapaneni H."/>
            <person name="Civerolo E.L."/>
            <person name="Chen C."/>
            <person name="Duan Y."/>
            <person name="Zhou L."/>
            <person name="Vahling C.M."/>
        </authorList>
    </citation>
    <scope>NUCLEOTIDE SEQUENCE [LARGE SCALE GENOMIC DNA]</scope>
    <source>
        <strain evidence="2 3">CLso-ZC1</strain>
    </source>
</reference>
<name>E4UE04_LIBSC</name>
<keyword evidence="1" id="KW-0472">Membrane</keyword>
<reference evidence="3" key="1">
    <citation type="submission" date="2010-11" db="EMBL/GenBank/DDBJ databases">
        <title>Complete genome sequence of Candidatus Liberibacter solanacearum CLso-ZC1.</title>
        <authorList>
            <person name="Lin H."/>
            <person name="Doddapaneni H.V."/>
            <person name="Lou B."/>
            <person name="Civerolo E.L."/>
            <person name="Chen C."/>
            <person name="Duan Y."/>
            <person name="Zhou L."/>
            <person name="Glynn J."/>
        </authorList>
    </citation>
    <scope>NUCLEOTIDE SEQUENCE [LARGE SCALE GENOMIC DNA]</scope>
    <source>
        <strain evidence="3">CLso-ZC1</strain>
    </source>
</reference>
<keyword evidence="1" id="KW-1133">Transmembrane helix</keyword>
<dbReference type="KEGG" id="lso:CKC_05430"/>
<accession>E4UE04</accession>
<dbReference type="HOGENOM" id="CLU_3291927_0_0_5"/>
<proteinExistence type="predicted"/>
<keyword evidence="1" id="KW-0812">Transmembrane</keyword>
<sequence length="40" mass="4453">MGIIIHLRISVLRGKNNSTFFGLSIMLIAVLFGFGDILFK</sequence>
<evidence type="ECO:0000313" key="2">
    <source>
        <dbReference type="EMBL" id="ADR52832.1"/>
    </source>
</evidence>
<organism evidence="2 3">
    <name type="scientific">Liberibacter solanacearum (strain CLso-ZC1)</name>
    <dbReference type="NCBI Taxonomy" id="658172"/>
    <lineage>
        <taxon>Bacteria</taxon>
        <taxon>Pseudomonadati</taxon>
        <taxon>Pseudomonadota</taxon>
        <taxon>Alphaproteobacteria</taxon>
        <taxon>Hyphomicrobiales</taxon>
        <taxon>Rhizobiaceae</taxon>
        <taxon>Liberibacter</taxon>
    </lineage>
</organism>
<protein>
    <submittedName>
        <fullName evidence="2">Uncharacterized protein</fullName>
    </submittedName>
</protein>
<gene>
    <name evidence="2" type="ordered locus">CKC_05430</name>
</gene>
<dbReference type="Proteomes" id="UP000007038">
    <property type="component" value="Chromosome"/>
</dbReference>
<feature type="transmembrane region" description="Helical" evidence="1">
    <location>
        <begin position="20"/>
        <end position="39"/>
    </location>
</feature>
<dbReference type="EMBL" id="CP002371">
    <property type="protein sequence ID" value="ADR52832.1"/>
    <property type="molecule type" value="Genomic_DNA"/>
</dbReference>
<reference key="2">
    <citation type="submission" date="2010-11" db="EMBL/GenBank/DDBJ databases">
        <authorList>
            <person name="Lin H."/>
            <person name="Doddapaneni H.V."/>
            <person name="Lou B."/>
            <person name="Civerolo E.L."/>
            <person name="Chen C."/>
            <person name="Duan Y."/>
            <person name="Zhou L."/>
            <person name="Glynn J."/>
        </authorList>
    </citation>
    <scope>NUCLEOTIDE SEQUENCE</scope>
    <source>
        <strain>CLso-ZC1</strain>
    </source>
</reference>
<evidence type="ECO:0000256" key="1">
    <source>
        <dbReference type="SAM" id="Phobius"/>
    </source>
</evidence>
<evidence type="ECO:0000313" key="3">
    <source>
        <dbReference type="Proteomes" id="UP000007038"/>
    </source>
</evidence>
<dbReference type="AlphaFoldDB" id="E4UE04"/>